<keyword evidence="1" id="KW-0732">Signal</keyword>
<evidence type="ECO:0000256" key="1">
    <source>
        <dbReference type="SAM" id="SignalP"/>
    </source>
</evidence>
<dbReference type="EMBL" id="LC009515">
    <property type="protein sequence ID" value="BAQ94506.1"/>
    <property type="molecule type" value="mRNA"/>
</dbReference>
<name>A0A0E4FH30_NEPCI</name>
<gene>
    <name evidence="2" type="primary">NcSP26</name>
</gene>
<evidence type="ECO:0000313" key="2">
    <source>
        <dbReference type="EMBL" id="BAQ94506.1"/>
    </source>
</evidence>
<dbReference type="AlphaFoldDB" id="A0A0E4FH30"/>
<organism evidence="2">
    <name type="scientific">Nephotettix cincticeps</name>
    <name type="common">Green rice leafhopper</name>
    <name type="synonym">Selenocephalus cincticeps</name>
    <dbReference type="NCBI Taxonomy" id="94400"/>
    <lineage>
        <taxon>Eukaryota</taxon>
        <taxon>Metazoa</taxon>
        <taxon>Ecdysozoa</taxon>
        <taxon>Arthropoda</taxon>
        <taxon>Hexapoda</taxon>
        <taxon>Insecta</taxon>
        <taxon>Pterygota</taxon>
        <taxon>Neoptera</taxon>
        <taxon>Paraneoptera</taxon>
        <taxon>Hemiptera</taxon>
        <taxon>Auchenorrhyncha</taxon>
        <taxon>Membracoidea</taxon>
        <taxon>Cicadellidae</taxon>
        <taxon>Deltocephalinae</taxon>
        <taxon>Chiasmini</taxon>
        <taxon>Nephotettix</taxon>
    </lineage>
</organism>
<proteinExistence type="evidence at transcript level"/>
<reference evidence="2" key="1">
    <citation type="submission" date="2014-11" db="EMBL/GenBank/DDBJ databases">
        <title>Proteome analysis of the watery saliva secreted by the green rice leafhopper, Nephotettix cincticeps.</title>
        <authorList>
            <person name="Hattori M."/>
            <person name="Komatsu S."/>
            <person name="Noda H."/>
            <person name="Matsumoto Y."/>
        </authorList>
    </citation>
    <scope>NUCLEOTIDE SEQUENCE</scope>
</reference>
<accession>A0A0E4FH30</accession>
<feature type="signal peptide" evidence="1">
    <location>
        <begin position="1"/>
        <end position="18"/>
    </location>
</feature>
<protein>
    <submittedName>
        <fullName evidence="2">NcSP26 protein</fullName>
    </submittedName>
</protein>
<sequence length="206" mass="22043">MNSFVVIVLAACCAHTLAFSQCNTETLNKIKASYKGTPLGKKLASAANKDGVLVAVTPFYFPVGVKCATTLIGKDVPSGQNYKTITTYDTFGKKTVGSKDEVKKDDVGFYTEGSEGIKTYIVPFYEKNGIVGVVTCTDKKSENKAEYLGTDGFIKFTYTTKPADLAKALADVKEAIAEAKEAAEKLGITTWDPAFGSPEECAKVIS</sequence>
<feature type="chain" id="PRO_5002419635" evidence="1">
    <location>
        <begin position="19"/>
        <end position="206"/>
    </location>
</feature>